<dbReference type="PANTHER" id="PTHR43037">
    <property type="entry name" value="UNNAMED PRODUCT-RELATED"/>
    <property type="match status" value="1"/>
</dbReference>
<keyword evidence="1" id="KW-0732">Signal</keyword>
<evidence type="ECO:0000313" key="3">
    <source>
        <dbReference type="EMBL" id="MBB5189179.1"/>
    </source>
</evidence>
<proteinExistence type="predicted"/>
<evidence type="ECO:0000313" key="4">
    <source>
        <dbReference type="Proteomes" id="UP000536640"/>
    </source>
</evidence>
<organism evidence="3 4">
    <name type="scientific">Zhongshania antarctica</name>
    <dbReference type="NCBI Taxonomy" id="641702"/>
    <lineage>
        <taxon>Bacteria</taxon>
        <taxon>Pseudomonadati</taxon>
        <taxon>Pseudomonadota</taxon>
        <taxon>Gammaproteobacteria</taxon>
        <taxon>Cellvibrionales</taxon>
        <taxon>Spongiibacteraceae</taxon>
        <taxon>Zhongshania</taxon>
    </lineage>
</organism>
<comment type="caution">
    <text evidence="3">The sequence shown here is derived from an EMBL/GenBank/DDBJ whole genome shotgun (WGS) entry which is preliminary data.</text>
</comment>
<dbReference type="Gene3D" id="3.40.50.1820">
    <property type="entry name" value="alpha/beta hydrolase"/>
    <property type="match status" value="1"/>
</dbReference>
<dbReference type="InterPro" id="IPR050955">
    <property type="entry name" value="Plant_Biomass_Hydrol_Est"/>
</dbReference>
<keyword evidence="2" id="KW-0378">Hydrolase</keyword>
<dbReference type="PANTHER" id="PTHR43037:SF5">
    <property type="entry name" value="FERULOYL ESTERASE"/>
    <property type="match status" value="1"/>
</dbReference>
<evidence type="ECO:0000256" key="1">
    <source>
        <dbReference type="ARBA" id="ARBA00022729"/>
    </source>
</evidence>
<name>A0A840R798_9GAMM</name>
<dbReference type="RefSeq" id="WP_184465055.1">
    <property type="nucleotide sequence ID" value="NZ_JACHHW010000015.1"/>
</dbReference>
<dbReference type="Gene3D" id="2.60.40.1190">
    <property type="match status" value="1"/>
</dbReference>
<gene>
    <name evidence="3" type="ORF">HNQ57_003482</name>
</gene>
<reference evidence="3 4" key="1">
    <citation type="submission" date="2020-08" db="EMBL/GenBank/DDBJ databases">
        <title>Genomic Encyclopedia of Type Strains, Phase IV (KMG-IV): sequencing the most valuable type-strain genomes for metagenomic binning, comparative biology and taxonomic classification.</title>
        <authorList>
            <person name="Goeker M."/>
        </authorList>
    </citation>
    <scope>NUCLEOTIDE SEQUENCE [LARGE SCALE GENOMIC DNA]</scope>
    <source>
        <strain evidence="3 4">DSM 25701</strain>
    </source>
</reference>
<protein>
    <submittedName>
        <fullName evidence="3">Pimeloyl-ACP methyl ester carboxylesterase</fullName>
    </submittedName>
</protein>
<dbReference type="Proteomes" id="UP000536640">
    <property type="component" value="Unassembled WGS sequence"/>
</dbReference>
<keyword evidence="4" id="KW-1185">Reference proteome</keyword>
<dbReference type="AlphaFoldDB" id="A0A840R798"/>
<dbReference type="SUPFAM" id="SSF53474">
    <property type="entry name" value="alpha/beta-Hydrolases"/>
    <property type="match status" value="1"/>
</dbReference>
<dbReference type="GO" id="GO:0016787">
    <property type="term" value="F:hydrolase activity"/>
    <property type="evidence" value="ECO:0007669"/>
    <property type="project" value="UniProtKB-KW"/>
</dbReference>
<evidence type="ECO:0000256" key="2">
    <source>
        <dbReference type="ARBA" id="ARBA00022801"/>
    </source>
</evidence>
<dbReference type="EMBL" id="JACHHW010000015">
    <property type="protein sequence ID" value="MBB5189179.1"/>
    <property type="molecule type" value="Genomic_DNA"/>
</dbReference>
<sequence length="738" mass="79940">MIKFLNVWKVRPFALFVFAVLSIQGCRENNKINESQSIDVDQLAGLPSDLIPRPGPPILYAPPPVAPQLSNTGVWNAQPILISGATAYRSGEFIYQDWLFDDHGAAGTQDFTDPQGLGSTSYIFSRKAGTLTYPTNSAYANNAADLVELRVQALNNATAFRLTLNTMMEPELSAFTLAIGASDEPVDWPLGAGVRSPAAIFVTVHGNEAVAHKASDLTVIEADITVNVDRVRRQIEVRVPHGIWRPGRGKVRLAAGVGLWDLESGQYLQPGLIANDTTPGGAAISGAALYNVAFREEPMPQFTAKSGRTIVDAAAQALAEAHFWRERAQADALSSGDISAFYAVVDFAKLMDSITDESGVPLTGHMNRIFASRFEYGQGVDYARQCGIGTTGECDGPLIGQLQPYAIYVPRTPPSVEGYGLTLLLHALSANFNQYLGSRHAEQYGERGRGSIVITPAARGPDGFYIDMAEADVFEVWADVARHYKLDPEWVAMSGISMGGIGSFRLASRYPDLFARIAPVVATTPVEHLVASMHNVPVMMWVSALDELQSLPLTELTVQALDSAGLRYDVLSFPTWDHLSPSTYDYYPQATAFLGEHLVERNPARVRYIIDRSQDSPRAGVVAPSGAYWVSNIELNDEQLLTGEIDIVTEGLGVAQGEPTPLSSNVGVLSGGSHEPAPYVRRQRGWSSSTAIPPTDRVHIKARNVKYLQIDPTRAGLSCFPDIRIEADGPVEVGLIGC</sequence>
<accession>A0A840R798</accession>
<dbReference type="PROSITE" id="PS51257">
    <property type="entry name" value="PROKAR_LIPOPROTEIN"/>
    <property type="match status" value="1"/>
</dbReference>
<dbReference type="InterPro" id="IPR029058">
    <property type="entry name" value="AB_hydrolase_fold"/>
</dbReference>